<dbReference type="Proteomes" id="UP000256345">
    <property type="component" value="Unassembled WGS sequence"/>
</dbReference>
<reference evidence="7 9" key="2">
    <citation type="submission" date="2018-08" db="EMBL/GenBank/DDBJ databases">
        <title>Genomic Encyclopedia of Archaeal and Bacterial Type Strains, Phase II (KMG-II): from individual species to whole genera.</title>
        <authorList>
            <person name="Goeker M."/>
        </authorList>
    </citation>
    <scope>NUCLEOTIDE SEQUENCE [LARGE SCALE GENOMIC DNA]</scope>
    <source>
        <strain evidence="7 9">DSM 2261</strain>
    </source>
</reference>
<evidence type="ECO:0000313" key="6">
    <source>
        <dbReference type="EMBL" id="AKJ08398.1"/>
    </source>
</evidence>
<evidence type="ECO:0000313" key="8">
    <source>
        <dbReference type="Proteomes" id="UP000035579"/>
    </source>
</evidence>
<feature type="transmembrane region" description="Helical" evidence="5">
    <location>
        <begin position="20"/>
        <end position="53"/>
    </location>
</feature>
<organism evidence="6 8">
    <name type="scientific">Archangium gephyra</name>
    <dbReference type="NCBI Taxonomy" id="48"/>
    <lineage>
        <taxon>Bacteria</taxon>
        <taxon>Pseudomonadati</taxon>
        <taxon>Myxococcota</taxon>
        <taxon>Myxococcia</taxon>
        <taxon>Myxococcales</taxon>
        <taxon>Cystobacterineae</taxon>
        <taxon>Archangiaceae</taxon>
        <taxon>Archangium</taxon>
    </lineage>
</organism>
<evidence type="ECO:0000256" key="1">
    <source>
        <dbReference type="ARBA" id="ARBA00004141"/>
    </source>
</evidence>
<dbReference type="KEGG" id="age:AA314_10024"/>
<evidence type="ECO:0000256" key="3">
    <source>
        <dbReference type="ARBA" id="ARBA00022989"/>
    </source>
</evidence>
<dbReference type="PANTHER" id="PTHR33514:SF13">
    <property type="entry name" value="PROTEIN ABCI12, CHLOROPLASTIC"/>
    <property type="match status" value="1"/>
</dbReference>
<keyword evidence="9" id="KW-1185">Reference proteome</keyword>
<accession>A0AAC8TJJ2</accession>
<dbReference type="GO" id="GO:0005886">
    <property type="term" value="C:plasma membrane"/>
    <property type="evidence" value="ECO:0007669"/>
    <property type="project" value="UniProtKB-ARBA"/>
</dbReference>
<feature type="transmembrane region" description="Helical" evidence="5">
    <location>
        <begin position="65"/>
        <end position="86"/>
    </location>
</feature>
<evidence type="ECO:0000256" key="2">
    <source>
        <dbReference type="ARBA" id="ARBA00022692"/>
    </source>
</evidence>
<keyword evidence="4 5" id="KW-0472">Membrane</keyword>
<dbReference type="CDD" id="cd16914">
    <property type="entry name" value="EcfT"/>
    <property type="match status" value="1"/>
</dbReference>
<dbReference type="EMBL" id="QUMU01000027">
    <property type="protein sequence ID" value="REG14302.1"/>
    <property type="molecule type" value="Genomic_DNA"/>
</dbReference>
<dbReference type="Pfam" id="PF02361">
    <property type="entry name" value="CbiQ"/>
    <property type="match status" value="1"/>
</dbReference>
<evidence type="ECO:0000313" key="7">
    <source>
        <dbReference type="EMBL" id="REG14302.1"/>
    </source>
</evidence>
<evidence type="ECO:0000313" key="9">
    <source>
        <dbReference type="Proteomes" id="UP000256345"/>
    </source>
</evidence>
<dbReference type="RefSeq" id="WP_047861169.1">
    <property type="nucleotide sequence ID" value="NZ_CP011509.1"/>
</dbReference>
<feature type="transmembrane region" description="Helical" evidence="5">
    <location>
        <begin position="92"/>
        <end position="113"/>
    </location>
</feature>
<dbReference type="InterPro" id="IPR003339">
    <property type="entry name" value="ABC/ECF_trnsptr_transmembrane"/>
</dbReference>
<dbReference type="AlphaFoldDB" id="A0AAC8TJJ2"/>
<proteinExistence type="predicted"/>
<evidence type="ECO:0000256" key="5">
    <source>
        <dbReference type="SAM" id="Phobius"/>
    </source>
</evidence>
<comment type="subcellular location">
    <subcellularLocation>
        <location evidence="1">Membrane</location>
        <topology evidence="1">Multi-pass membrane protein</topology>
    </subcellularLocation>
</comment>
<keyword evidence="2 5" id="KW-0812">Transmembrane</keyword>
<sequence length="203" mass="21835">MSLGLYLHRDSPVHAVPAGAKMLALLAAGTGLLLFSSLPVLSGALVATLGLYALARLRPREVAPVLRLSAFVLVPLFALHALVSGWEPALEAVLRLAVLLLLATLVSLTTRASDMLDALERALRPLARFGLHPARLGLLLSLTLRFIPLLATWLREIQEAQRVRGLDHNPVAVLVPLLVKTLRTADTLADAIDARCFDSEEPS</sequence>
<gene>
    <name evidence="6" type="ORF">AA314_10024</name>
    <name evidence="7" type="ORF">ATI61_12721</name>
</gene>
<dbReference type="PANTHER" id="PTHR33514">
    <property type="entry name" value="PROTEIN ABCI12, CHLOROPLASTIC"/>
    <property type="match status" value="1"/>
</dbReference>
<keyword evidence="3 5" id="KW-1133">Transmembrane helix</keyword>
<name>A0AAC8TJJ2_9BACT</name>
<protein>
    <submittedName>
        <fullName evidence="7">Biotin transport system permease protein</fullName>
    </submittedName>
    <submittedName>
        <fullName evidence="6">Transmembrane component BioN of energizing module of biotin ECF transporter</fullName>
    </submittedName>
</protein>
<reference evidence="6 8" key="1">
    <citation type="submission" date="2015-05" db="EMBL/GenBank/DDBJ databases">
        <title>Genome assembly of Archangium gephyra DSM 2261.</title>
        <authorList>
            <person name="Sharma G."/>
            <person name="Subramanian S."/>
        </authorList>
    </citation>
    <scope>NUCLEOTIDE SEQUENCE [LARGE SCALE GENOMIC DNA]</scope>
    <source>
        <strain evidence="6 8">DSM 2261</strain>
    </source>
</reference>
<evidence type="ECO:0000256" key="4">
    <source>
        <dbReference type="ARBA" id="ARBA00023136"/>
    </source>
</evidence>
<dbReference type="EMBL" id="CP011509">
    <property type="protein sequence ID" value="AKJ08398.1"/>
    <property type="molecule type" value="Genomic_DNA"/>
</dbReference>
<dbReference type="Proteomes" id="UP000035579">
    <property type="component" value="Chromosome"/>
</dbReference>